<dbReference type="Gramene" id="evm.model.06.657">
    <property type="protein sequence ID" value="cds.evm.model.06.657"/>
    <property type="gene ID" value="evm.TU.06.657"/>
</dbReference>
<feature type="region of interest" description="Disordered" evidence="1">
    <location>
        <begin position="1"/>
        <end position="35"/>
    </location>
</feature>
<evidence type="ECO:0000313" key="2">
    <source>
        <dbReference type="EnsemblPlants" id="cds.evm.model.06.657"/>
    </source>
</evidence>
<proteinExistence type="predicted"/>
<dbReference type="AlphaFoldDB" id="A0A803PZA6"/>
<protein>
    <submittedName>
        <fullName evidence="2">Uncharacterized protein</fullName>
    </submittedName>
</protein>
<reference evidence="2" key="2">
    <citation type="submission" date="2021-03" db="UniProtKB">
        <authorList>
            <consortium name="EnsemblPlants"/>
        </authorList>
    </citation>
    <scope>IDENTIFICATION</scope>
</reference>
<dbReference type="EMBL" id="UZAU01000575">
    <property type="status" value="NOT_ANNOTATED_CDS"/>
    <property type="molecule type" value="Genomic_DNA"/>
</dbReference>
<evidence type="ECO:0000256" key="1">
    <source>
        <dbReference type="SAM" id="MobiDB-lite"/>
    </source>
</evidence>
<reference evidence="2" key="1">
    <citation type="submission" date="2018-11" db="EMBL/GenBank/DDBJ databases">
        <authorList>
            <person name="Grassa J C."/>
        </authorList>
    </citation>
    <scope>NUCLEOTIDE SEQUENCE [LARGE SCALE GENOMIC DNA]</scope>
</reference>
<dbReference type="Proteomes" id="UP000596661">
    <property type="component" value="Chromosome 6"/>
</dbReference>
<evidence type="ECO:0000313" key="3">
    <source>
        <dbReference type="Proteomes" id="UP000596661"/>
    </source>
</evidence>
<accession>A0A803PZA6</accession>
<keyword evidence="3" id="KW-1185">Reference proteome</keyword>
<dbReference type="EnsemblPlants" id="evm.model.06.657">
    <property type="protein sequence ID" value="cds.evm.model.06.657"/>
    <property type="gene ID" value="evm.TU.06.657"/>
</dbReference>
<organism evidence="2 3">
    <name type="scientific">Cannabis sativa</name>
    <name type="common">Hemp</name>
    <name type="synonym">Marijuana</name>
    <dbReference type="NCBI Taxonomy" id="3483"/>
    <lineage>
        <taxon>Eukaryota</taxon>
        <taxon>Viridiplantae</taxon>
        <taxon>Streptophyta</taxon>
        <taxon>Embryophyta</taxon>
        <taxon>Tracheophyta</taxon>
        <taxon>Spermatophyta</taxon>
        <taxon>Magnoliopsida</taxon>
        <taxon>eudicotyledons</taxon>
        <taxon>Gunneridae</taxon>
        <taxon>Pentapetalae</taxon>
        <taxon>rosids</taxon>
        <taxon>fabids</taxon>
        <taxon>Rosales</taxon>
        <taxon>Cannabaceae</taxon>
        <taxon>Cannabis</taxon>
    </lineage>
</organism>
<name>A0A803PZA6_CANSA</name>
<sequence>MAKTRAKIQGKQNSMAKNTRKMKKKGPTSTADVRKTKQIEEVLEVEPMVFLEDEDDIQEDLFRPPLSPRSSLHQIKLREEIQADFDYFLSTNRRCAASIAQGNSNTPPPVLRSSNVVRNLENSFKNEQVAKANILLNNFFLIELKLDLR</sequence>